<gene>
    <name evidence="1" type="ORF">mRhiFer1_009207</name>
</gene>
<dbReference type="AlphaFoldDB" id="A0A7J7SJM5"/>
<comment type="caution">
    <text evidence="1">The sequence shown here is derived from an EMBL/GenBank/DDBJ whole genome shotgun (WGS) entry which is preliminary data.</text>
</comment>
<evidence type="ECO:0000313" key="1">
    <source>
        <dbReference type="EMBL" id="KAF6288503.1"/>
    </source>
</evidence>
<dbReference type="Proteomes" id="UP000585614">
    <property type="component" value="Unassembled WGS sequence"/>
</dbReference>
<sequence length="155" mass="17331">MRHLLSWTFEIQKAFTHFPLGLGTGFRVCKGLTLVPSISWHLEQRQGEIHLHILSLFLATSMQRLSLIKLASPCAGQQSLKEGRDPGVKQLRQRQDEGELACWVSLPQAYLFLPMFGEGRERGGNFSRLEIQEAVSPVHHRASAPRAQVCGSKGT</sequence>
<name>A0A7J7SJM5_RHIFE</name>
<proteinExistence type="predicted"/>
<organism evidence="1 2">
    <name type="scientific">Rhinolophus ferrumequinum</name>
    <name type="common">Greater horseshoe bat</name>
    <dbReference type="NCBI Taxonomy" id="59479"/>
    <lineage>
        <taxon>Eukaryota</taxon>
        <taxon>Metazoa</taxon>
        <taxon>Chordata</taxon>
        <taxon>Craniata</taxon>
        <taxon>Vertebrata</taxon>
        <taxon>Euteleostomi</taxon>
        <taxon>Mammalia</taxon>
        <taxon>Eutheria</taxon>
        <taxon>Laurasiatheria</taxon>
        <taxon>Chiroptera</taxon>
        <taxon>Yinpterochiroptera</taxon>
        <taxon>Rhinolophoidea</taxon>
        <taxon>Rhinolophidae</taxon>
        <taxon>Rhinolophinae</taxon>
        <taxon>Rhinolophus</taxon>
    </lineage>
</organism>
<dbReference type="EMBL" id="JACAGC010000022">
    <property type="protein sequence ID" value="KAF6288503.1"/>
    <property type="molecule type" value="Genomic_DNA"/>
</dbReference>
<evidence type="ECO:0000313" key="2">
    <source>
        <dbReference type="Proteomes" id="UP000585614"/>
    </source>
</evidence>
<protein>
    <submittedName>
        <fullName evidence="1">Uncharacterized protein</fullName>
    </submittedName>
</protein>
<accession>A0A7J7SJM5</accession>
<reference evidence="1 2" key="1">
    <citation type="journal article" date="2020" name="Nature">
        <title>Six reference-quality genomes reveal evolution of bat adaptations.</title>
        <authorList>
            <person name="Jebb D."/>
            <person name="Huang Z."/>
            <person name="Pippel M."/>
            <person name="Hughes G.M."/>
            <person name="Lavrichenko K."/>
            <person name="Devanna P."/>
            <person name="Winkler S."/>
            <person name="Jermiin L.S."/>
            <person name="Skirmuntt E.C."/>
            <person name="Katzourakis A."/>
            <person name="Burkitt-Gray L."/>
            <person name="Ray D.A."/>
            <person name="Sullivan K.A.M."/>
            <person name="Roscito J.G."/>
            <person name="Kirilenko B.M."/>
            <person name="Davalos L.M."/>
            <person name="Corthals A.P."/>
            <person name="Power M.L."/>
            <person name="Jones G."/>
            <person name="Ransome R.D."/>
            <person name="Dechmann D.K.N."/>
            <person name="Locatelli A.G."/>
            <person name="Puechmaille S.J."/>
            <person name="Fedrigo O."/>
            <person name="Jarvis E.D."/>
            <person name="Hiller M."/>
            <person name="Vernes S.C."/>
            <person name="Myers E.W."/>
            <person name="Teeling E.C."/>
        </authorList>
    </citation>
    <scope>NUCLEOTIDE SEQUENCE [LARGE SCALE GENOMIC DNA]</scope>
    <source>
        <strain evidence="1">MRhiFer1</strain>
        <tissue evidence="1">Lung</tissue>
    </source>
</reference>